<dbReference type="Proteomes" id="UP000799770">
    <property type="component" value="Unassembled WGS sequence"/>
</dbReference>
<gene>
    <name evidence="2" type="ORF">BDV96DRAFT_572723</name>
</gene>
<protein>
    <submittedName>
        <fullName evidence="2">Uncharacterized protein</fullName>
    </submittedName>
</protein>
<keyword evidence="3" id="KW-1185">Reference proteome</keyword>
<organism evidence="2 3">
    <name type="scientific">Lophiotrema nucula</name>
    <dbReference type="NCBI Taxonomy" id="690887"/>
    <lineage>
        <taxon>Eukaryota</taxon>
        <taxon>Fungi</taxon>
        <taxon>Dikarya</taxon>
        <taxon>Ascomycota</taxon>
        <taxon>Pezizomycotina</taxon>
        <taxon>Dothideomycetes</taxon>
        <taxon>Pleosporomycetidae</taxon>
        <taxon>Pleosporales</taxon>
        <taxon>Lophiotremataceae</taxon>
        <taxon>Lophiotrema</taxon>
    </lineage>
</organism>
<dbReference type="OrthoDB" id="5386823at2759"/>
<sequence length="94" mass="9283">MSGGLMDTAPGGEQTQYEGEHEATKPHKKAVGQFGSPGEGTTIDPSKRAADPGAPNTQGVTPADKVRFGQSIQEGGAGGKTEGGLSGGANQGGM</sequence>
<proteinExistence type="predicted"/>
<evidence type="ECO:0000256" key="1">
    <source>
        <dbReference type="SAM" id="MobiDB-lite"/>
    </source>
</evidence>
<feature type="region of interest" description="Disordered" evidence="1">
    <location>
        <begin position="1"/>
        <end position="94"/>
    </location>
</feature>
<reference evidence="2" key="1">
    <citation type="journal article" date="2020" name="Stud. Mycol.">
        <title>101 Dothideomycetes genomes: a test case for predicting lifestyles and emergence of pathogens.</title>
        <authorList>
            <person name="Haridas S."/>
            <person name="Albert R."/>
            <person name="Binder M."/>
            <person name="Bloem J."/>
            <person name="Labutti K."/>
            <person name="Salamov A."/>
            <person name="Andreopoulos B."/>
            <person name="Baker S."/>
            <person name="Barry K."/>
            <person name="Bills G."/>
            <person name="Bluhm B."/>
            <person name="Cannon C."/>
            <person name="Castanera R."/>
            <person name="Culley D."/>
            <person name="Daum C."/>
            <person name="Ezra D."/>
            <person name="Gonzalez J."/>
            <person name="Henrissat B."/>
            <person name="Kuo A."/>
            <person name="Liang C."/>
            <person name="Lipzen A."/>
            <person name="Lutzoni F."/>
            <person name="Magnuson J."/>
            <person name="Mondo S."/>
            <person name="Nolan M."/>
            <person name="Ohm R."/>
            <person name="Pangilinan J."/>
            <person name="Park H.-J."/>
            <person name="Ramirez L."/>
            <person name="Alfaro M."/>
            <person name="Sun H."/>
            <person name="Tritt A."/>
            <person name="Yoshinaga Y."/>
            <person name="Zwiers L.-H."/>
            <person name="Turgeon B."/>
            <person name="Goodwin S."/>
            <person name="Spatafora J."/>
            <person name="Crous P."/>
            <person name="Grigoriev I."/>
        </authorList>
    </citation>
    <scope>NUCLEOTIDE SEQUENCE</scope>
    <source>
        <strain evidence="2">CBS 627.86</strain>
    </source>
</reference>
<evidence type="ECO:0000313" key="2">
    <source>
        <dbReference type="EMBL" id="KAF2116706.1"/>
    </source>
</evidence>
<name>A0A6A5ZBW1_9PLEO</name>
<dbReference type="EMBL" id="ML977320">
    <property type="protein sequence ID" value="KAF2116706.1"/>
    <property type="molecule type" value="Genomic_DNA"/>
</dbReference>
<dbReference type="AlphaFoldDB" id="A0A6A5ZBW1"/>
<accession>A0A6A5ZBW1</accession>
<feature type="compositionally biased region" description="Gly residues" evidence="1">
    <location>
        <begin position="75"/>
        <end position="94"/>
    </location>
</feature>
<evidence type="ECO:0000313" key="3">
    <source>
        <dbReference type="Proteomes" id="UP000799770"/>
    </source>
</evidence>